<feature type="chain" id="PRO_5045828689" evidence="7">
    <location>
        <begin position="27"/>
        <end position="346"/>
    </location>
</feature>
<dbReference type="CDD" id="cd06304">
    <property type="entry name" value="PBP1_BmpA_Med_PnrA-like"/>
    <property type="match status" value="1"/>
</dbReference>
<keyword evidence="10" id="KW-1185">Reference proteome</keyword>
<accession>A0ABQ6GC95</accession>
<comment type="subcellular location">
    <subcellularLocation>
        <location evidence="1">Cell membrane</location>
        <topology evidence="1">Lipid-anchor</topology>
    </subcellularLocation>
</comment>
<proteinExistence type="inferred from homology"/>
<comment type="similarity">
    <text evidence="2">Belongs to the BMP lipoprotein family.</text>
</comment>
<sequence length="346" mass="35849">MRMGKLAKSMAVVGVCLLMMVLAACGSGGNKSEGGTAESTGTAAAGGGKALKVALLTPGPVNDNGWNATAYAGLMKIKEELGAETAYSEKVSNSDAAEFIRGYADDGYDVIIGHGFEYGDIMKDIAPDYKDTWFLVNSSTISQEPNLTSLSLNNSEQGYLMGSIAALLSKSGTVAAIGGSDIPPITNSVKGFELGAKETVPSIKVLSTMLGGDSDVAKAKETAISFIEKGADVVMTNANQAGLGGIEAAQQKGVFAIGSNQDQNASGPDTVVTSVIQDYPEAMKVVVERIAQGKMKAESQLLGVKDGAIYLAPFHGFEDKISQDIKDKMNAIIDALKSGDKVIGNQ</sequence>
<keyword evidence="4 7" id="KW-0732">Signal</keyword>
<dbReference type="SUPFAM" id="SSF53822">
    <property type="entry name" value="Periplasmic binding protein-like I"/>
    <property type="match status" value="1"/>
</dbReference>
<organism evidence="9 10">
    <name type="scientific">Paenibacillus glycanilyticus</name>
    <dbReference type="NCBI Taxonomy" id="126569"/>
    <lineage>
        <taxon>Bacteria</taxon>
        <taxon>Bacillati</taxon>
        <taxon>Bacillota</taxon>
        <taxon>Bacilli</taxon>
        <taxon>Bacillales</taxon>
        <taxon>Paenibacillaceae</taxon>
        <taxon>Paenibacillus</taxon>
    </lineage>
</organism>
<comment type="caution">
    <text evidence="9">The sequence shown here is derived from an EMBL/GenBank/DDBJ whole genome shotgun (WGS) entry which is preliminary data.</text>
</comment>
<dbReference type="InterPro" id="IPR028082">
    <property type="entry name" value="Peripla_BP_I"/>
</dbReference>
<dbReference type="Proteomes" id="UP001157114">
    <property type="component" value="Unassembled WGS sequence"/>
</dbReference>
<evidence type="ECO:0000256" key="1">
    <source>
        <dbReference type="ARBA" id="ARBA00004193"/>
    </source>
</evidence>
<dbReference type="InterPro" id="IPR003760">
    <property type="entry name" value="PnrA-like"/>
</dbReference>
<keyword evidence="5" id="KW-0472">Membrane</keyword>
<protein>
    <submittedName>
        <fullName evidence="9">BMP family ABC transporter substrate-binding protein</fullName>
    </submittedName>
</protein>
<dbReference type="PROSITE" id="PS51257">
    <property type="entry name" value="PROKAR_LIPOPROTEIN"/>
    <property type="match status" value="1"/>
</dbReference>
<evidence type="ECO:0000313" key="9">
    <source>
        <dbReference type="EMBL" id="GLX67277.1"/>
    </source>
</evidence>
<evidence type="ECO:0000256" key="7">
    <source>
        <dbReference type="SAM" id="SignalP"/>
    </source>
</evidence>
<dbReference type="PANTHER" id="PTHR34296">
    <property type="entry name" value="TRANSCRIPTIONAL ACTIVATOR PROTEIN MED"/>
    <property type="match status" value="1"/>
</dbReference>
<dbReference type="RefSeq" id="WP_284238022.1">
    <property type="nucleotide sequence ID" value="NZ_BSSQ01000006.1"/>
</dbReference>
<dbReference type="Pfam" id="PF02608">
    <property type="entry name" value="Bmp"/>
    <property type="match status" value="1"/>
</dbReference>
<evidence type="ECO:0000256" key="5">
    <source>
        <dbReference type="ARBA" id="ARBA00023136"/>
    </source>
</evidence>
<feature type="signal peptide" evidence="7">
    <location>
        <begin position="1"/>
        <end position="26"/>
    </location>
</feature>
<name>A0ABQ6GC95_9BACL</name>
<evidence type="ECO:0000256" key="3">
    <source>
        <dbReference type="ARBA" id="ARBA00022475"/>
    </source>
</evidence>
<evidence type="ECO:0000256" key="4">
    <source>
        <dbReference type="ARBA" id="ARBA00022729"/>
    </source>
</evidence>
<dbReference type="PANTHER" id="PTHR34296:SF2">
    <property type="entry name" value="ABC TRANSPORTER GUANOSINE-BINDING PROTEIN NUPN"/>
    <property type="match status" value="1"/>
</dbReference>
<gene>
    <name evidence="9" type="ORF">MU1_16220</name>
</gene>
<evidence type="ECO:0000259" key="8">
    <source>
        <dbReference type="Pfam" id="PF02608"/>
    </source>
</evidence>
<dbReference type="InterPro" id="IPR050957">
    <property type="entry name" value="BMP_lipoprotein"/>
</dbReference>
<evidence type="ECO:0000313" key="10">
    <source>
        <dbReference type="Proteomes" id="UP001157114"/>
    </source>
</evidence>
<keyword evidence="6" id="KW-0449">Lipoprotein</keyword>
<evidence type="ECO:0000256" key="6">
    <source>
        <dbReference type="ARBA" id="ARBA00023288"/>
    </source>
</evidence>
<dbReference type="EMBL" id="BSSQ01000006">
    <property type="protein sequence ID" value="GLX67277.1"/>
    <property type="molecule type" value="Genomic_DNA"/>
</dbReference>
<reference evidence="9 10" key="1">
    <citation type="submission" date="2023-03" db="EMBL/GenBank/DDBJ databases">
        <title>Draft genome sequence of the bacteria which degrade cell wall of Tricholomamatutake.</title>
        <authorList>
            <person name="Konishi Y."/>
            <person name="Fukuta Y."/>
            <person name="Shirasaka N."/>
        </authorList>
    </citation>
    <scope>NUCLEOTIDE SEQUENCE [LARGE SCALE GENOMIC DNA]</scope>
    <source>
        <strain evidence="10">mu1</strain>
    </source>
</reference>
<keyword evidence="3" id="KW-1003">Cell membrane</keyword>
<dbReference type="Gene3D" id="3.40.50.2300">
    <property type="match status" value="2"/>
</dbReference>
<evidence type="ECO:0000256" key="2">
    <source>
        <dbReference type="ARBA" id="ARBA00008610"/>
    </source>
</evidence>
<feature type="domain" description="ABC transporter substrate-binding protein PnrA-like" evidence="8">
    <location>
        <begin position="51"/>
        <end position="333"/>
    </location>
</feature>